<proteinExistence type="predicted"/>
<dbReference type="Pfam" id="PF04773">
    <property type="entry name" value="FecR"/>
    <property type="match status" value="1"/>
</dbReference>
<dbReference type="SUPFAM" id="SSF48452">
    <property type="entry name" value="TPR-like"/>
    <property type="match status" value="2"/>
</dbReference>
<dbReference type="Proteomes" id="UP000318199">
    <property type="component" value="Unassembled WGS sequence"/>
</dbReference>
<dbReference type="PROSITE" id="PS50005">
    <property type="entry name" value="TPR"/>
    <property type="match status" value="1"/>
</dbReference>
<dbReference type="AlphaFoldDB" id="A0A562ZY41"/>
<sequence>MVRRRIQSDRQISTTSVMAPAAPLQIATSSTLIPSAPVTLSQPTPLPRIARTAKPPDAARIAAPPEFDCRPDSMHFPRRLVTRAALAACAVGSQGASAQCAGTALAPGATAAEIVSLTGRGETRPLEAQPWSAAFLAQRLAPGADMRTLALSSAALLLSDRTQLRLSAGAQLRLCEATPERTLLELAAGRLWARTKKAPATLQLQTPAALAVVRGTDWDVEVGPQGHTLLTVLSGKVELSNAYGSVDLGPAEQGFVEPGKPPVKRLLVRPRDRVQWVMAHTVDPMRWAEFQQPAVDPQLAAVRADFAAGNLGGARERLLALRAANAGGAVVELLLADLEVADSQLDAAQSRLAQAWQRHRDPRAAARRADLLMAMDRGALARAWLDETLAVAPTAPELLLADADWYRLEGAGPRALMRYRETLTHAASDMQKAAAHWGLGRALQERGDWRAANASLAQAVSLAPGNPTYRGELATAASENLRLAEARTGFDAALAIAGDDYVSLAGSGLLTLQEGQAEAARTQLLKALVIEPRYARAQVWLAEAEYTLGERPAALDSLARAQLADPNDPVPWQVQAIVLNDSGEPTEAIAASREALARLPFLKSLNPLTSDSQGSANLGKALGDFGLEHWARAYANASYYPLWAGSHFFLADRYESDFNRKSELFQGYLADPTVFGASEKRAPLLLMEGSEWAVGASAERNPLRHNATVDAGHRGFNASAIPFAWLVRGNSVQMWPREGPPTSQYRLSSPAIDLAIGARPVESLGVFLLHSDSELRSRFPAALDLGNGITVSDTLRTRPRRTDAGASWRWSADNQTWLKLHHGVTRSSLVLDDAAFGPQDYDYESKERGVFLRHTLVTGPWRLSGGWEQVRRDTGSAISDPQVVSPRTNTERYAMPWVAAEWRGGAWSAQAELYRPVFTATQLDRFTDPAGQDLLDPTTASGGQRRRTLPRFGVSHSFGPGRAIHAAYQESVRAPGTHTLAPVATGAIPIDNQYQLAGSFARKKAVQLDWEATPSTFLGAALSQQSISNPVDGNTGRLFAQNTGVLFDNIATIAPVVLNAQTSLNTYKETPIFSQGRIRQASASINQLLGPRWSVLGSYIHARSRNTGETFAGNALPGFPRSTVLAQTTWRHANRSFSLAGVTWRGTHFGDEANSVVRPAGWTLGLAHGWESDDRHWRLTASVQSGLRDGEKPTLFLLLRYRQ</sequence>
<comment type="caution">
    <text evidence="6">The sequence shown here is derived from an EMBL/GenBank/DDBJ whole genome shotgun (WGS) entry which is preliminary data.</text>
</comment>
<dbReference type="Gene3D" id="1.25.40.10">
    <property type="entry name" value="Tetratricopeptide repeat domain"/>
    <property type="match status" value="2"/>
</dbReference>
<feature type="repeat" description="TPR" evidence="4">
    <location>
        <begin position="433"/>
        <end position="466"/>
    </location>
</feature>
<evidence type="ECO:0000256" key="1">
    <source>
        <dbReference type="ARBA" id="ARBA00004442"/>
    </source>
</evidence>
<dbReference type="SUPFAM" id="SSF56935">
    <property type="entry name" value="Porins"/>
    <property type="match status" value="1"/>
</dbReference>
<keyword evidence="2" id="KW-0472">Membrane</keyword>
<dbReference type="InterPro" id="IPR011990">
    <property type="entry name" value="TPR-like_helical_dom_sf"/>
</dbReference>
<dbReference type="Gene3D" id="2.40.170.20">
    <property type="entry name" value="TonB-dependent receptor, beta-barrel domain"/>
    <property type="match status" value="1"/>
</dbReference>
<name>A0A562ZY41_9BURK</name>
<dbReference type="PANTHER" id="PTHR38731">
    <property type="entry name" value="LIPL45-RELATED LIPOPROTEIN-RELATED"/>
    <property type="match status" value="1"/>
</dbReference>
<dbReference type="InterPro" id="IPR019734">
    <property type="entry name" value="TPR_rpt"/>
</dbReference>
<dbReference type="Gene3D" id="2.60.120.1440">
    <property type="match status" value="1"/>
</dbReference>
<protein>
    <submittedName>
        <fullName evidence="6">Tetratricopeptide repeat protein</fullName>
    </submittedName>
</protein>
<evidence type="ECO:0000313" key="7">
    <source>
        <dbReference type="Proteomes" id="UP000318199"/>
    </source>
</evidence>
<feature type="domain" description="FecR protein" evidence="5">
    <location>
        <begin position="145"/>
        <end position="238"/>
    </location>
</feature>
<dbReference type="GO" id="GO:0009279">
    <property type="term" value="C:cell outer membrane"/>
    <property type="evidence" value="ECO:0007669"/>
    <property type="project" value="UniProtKB-SubCell"/>
</dbReference>
<dbReference type="InterPro" id="IPR036942">
    <property type="entry name" value="Beta-barrel_TonB_sf"/>
</dbReference>
<dbReference type="InterPro" id="IPR006860">
    <property type="entry name" value="FecR"/>
</dbReference>
<dbReference type="EMBL" id="VOBQ01000001">
    <property type="protein sequence ID" value="TWO73413.1"/>
    <property type="molecule type" value="Genomic_DNA"/>
</dbReference>
<comment type="subcellular location">
    <subcellularLocation>
        <location evidence="1">Cell outer membrane</location>
    </subcellularLocation>
</comment>
<keyword evidence="7" id="KW-1185">Reference proteome</keyword>
<dbReference type="OrthoDB" id="8818474at2"/>
<evidence type="ECO:0000259" key="5">
    <source>
        <dbReference type="Pfam" id="PF04773"/>
    </source>
</evidence>
<keyword evidence="3" id="KW-0998">Cell outer membrane</keyword>
<dbReference type="PANTHER" id="PTHR38731:SF1">
    <property type="entry name" value="FECR PROTEIN DOMAIN-CONTAINING PROTEIN"/>
    <property type="match status" value="1"/>
</dbReference>
<organism evidence="6 7">
    <name type="scientific">Caenimonas sedimenti</name>
    <dbReference type="NCBI Taxonomy" id="2596921"/>
    <lineage>
        <taxon>Bacteria</taxon>
        <taxon>Pseudomonadati</taxon>
        <taxon>Pseudomonadota</taxon>
        <taxon>Betaproteobacteria</taxon>
        <taxon>Burkholderiales</taxon>
        <taxon>Comamonadaceae</taxon>
        <taxon>Caenimonas</taxon>
    </lineage>
</organism>
<gene>
    <name evidence="6" type="ORF">FN976_00785</name>
</gene>
<evidence type="ECO:0000256" key="3">
    <source>
        <dbReference type="ARBA" id="ARBA00023237"/>
    </source>
</evidence>
<dbReference type="SMART" id="SM00028">
    <property type="entry name" value="TPR"/>
    <property type="match status" value="6"/>
</dbReference>
<evidence type="ECO:0000256" key="2">
    <source>
        <dbReference type="ARBA" id="ARBA00023136"/>
    </source>
</evidence>
<evidence type="ECO:0000256" key="4">
    <source>
        <dbReference type="PROSITE-ProRule" id="PRU00339"/>
    </source>
</evidence>
<reference evidence="6 7" key="1">
    <citation type="submission" date="2019-07" db="EMBL/GenBank/DDBJ databases">
        <title>Caenimonas sedimenti sp. nov., isolated from activated sludge.</title>
        <authorList>
            <person name="Xu J."/>
        </authorList>
    </citation>
    <scope>NUCLEOTIDE SEQUENCE [LARGE SCALE GENOMIC DNA]</scope>
    <source>
        <strain evidence="6 7">HX-9-20</strain>
    </source>
</reference>
<keyword evidence="4" id="KW-0802">TPR repeat</keyword>
<accession>A0A562ZY41</accession>
<evidence type="ECO:0000313" key="6">
    <source>
        <dbReference type="EMBL" id="TWO73413.1"/>
    </source>
</evidence>